<evidence type="ECO:0000256" key="1">
    <source>
        <dbReference type="ARBA" id="ARBA00004323"/>
    </source>
</evidence>
<dbReference type="STRING" id="983967.A0A1E4SY18"/>
<reference evidence="11" key="1">
    <citation type="submission" date="2016-04" db="EMBL/GenBank/DDBJ databases">
        <title>Comparative genomics of biotechnologically important yeasts.</title>
        <authorList>
            <consortium name="DOE Joint Genome Institute"/>
            <person name="Riley R."/>
            <person name="Haridas S."/>
            <person name="Wolfe K.H."/>
            <person name="Lopes M.R."/>
            <person name="Hittinger C.T."/>
            <person name="Goker M."/>
            <person name="Salamov A."/>
            <person name="Wisecaver J."/>
            <person name="Long T.M."/>
            <person name="Aerts A.L."/>
            <person name="Barry K."/>
            <person name="Choi C."/>
            <person name="Clum A."/>
            <person name="Coughlan A.Y."/>
            <person name="Deshpande S."/>
            <person name="Douglass A.P."/>
            <person name="Hanson S.J."/>
            <person name="Klenk H.-P."/>
            <person name="Labutti K."/>
            <person name="Lapidus A."/>
            <person name="Lindquist E."/>
            <person name="Lipzen A."/>
            <person name="Meier-Kolthoff J.P."/>
            <person name="Ohm R.A."/>
            <person name="Otillar R.P."/>
            <person name="Pangilinan J."/>
            <person name="Peng Y."/>
            <person name="Rokas A."/>
            <person name="Rosa C.A."/>
            <person name="Scheuner C."/>
            <person name="Sibirny A.A."/>
            <person name="Slot J.C."/>
            <person name="Stielow J.B."/>
            <person name="Sun H."/>
            <person name="Kurtzman C.P."/>
            <person name="Blackwell M."/>
            <person name="Grigoriev I.V."/>
            <person name="Jeffries T.W."/>
        </authorList>
    </citation>
    <scope>NUCLEOTIDE SEQUENCE [LARGE SCALE GENOMIC DNA]</scope>
    <source>
        <strain evidence="11">NRRL YB-2248</strain>
    </source>
</reference>
<keyword evidence="7" id="KW-1133">Transmembrane helix</keyword>
<dbReference type="GO" id="GO:0000139">
    <property type="term" value="C:Golgi membrane"/>
    <property type="evidence" value="ECO:0007669"/>
    <property type="project" value="UniProtKB-SubCell"/>
</dbReference>
<evidence type="ECO:0000256" key="9">
    <source>
        <dbReference type="ARBA" id="ARBA00023136"/>
    </source>
</evidence>
<keyword evidence="4 10" id="KW-0808">Transferase</keyword>
<feature type="non-terminal residue" evidence="10">
    <location>
        <position position="1"/>
    </location>
</feature>
<dbReference type="PANTHER" id="PTHR31646:SF1">
    <property type="entry name" value="ALPHA-1,2-MANNOSYLTRANSFERASE MNN2"/>
    <property type="match status" value="1"/>
</dbReference>
<keyword evidence="9" id="KW-0472">Membrane</keyword>
<evidence type="ECO:0000256" key="8">
    <source>
        <dbReference type="ARBA" id="ARBA00023034"/>
    </source>
</evidence>
<evidence type="ECO:0000256" key="5">
    <source>
        <dbReference type="ARBA" id="ARBA00022692"/>
    </source>
</evidence>
<organism evidence="10 11">
    <name type="scientific">[Candida] arabinofermentans NRRL YB-2248</name>
    <dbReference type="NCBI Taxonomy" id="983967"/>
    <lineage>
        <taxon>Eukaryota</taxon>
        <taxon>Fungi</taxon>
        <taxon>Dikarya</taxon>
        <taxon>Ascomycota</taxon>
        <taxon>Saccharomycotina</taxon>
        <taxon>Pichiomycetes</taxon>
        <taxon>Pichiales</taxon>
        <taxon>Pichiaceae</taxon>
        <taxon>Ogataea</taxon>
        <taxon>Ogataea/Candida clade</taxon>
    </lineage>
</organism>
<dbReference type="GO" id="GO:0000026">
    <property type="term" value="F:alpha-1,2-mannosyltransferase activity"/>
    <property type="evidence" value="ECO:0007669"/>
    <property type="project" value="TreeGrafter"/>
</dbReference>
<sequence>DIVSGNKLFRRFFKKFFAVLTDNKLNYPHPERTTIHNGKPIIWRVMTFEAPVDKLSENELLGLMEFDDGFIKDLKQKHRNVVRAIPDKPPVPFYKGKGYTMVGGGKYSWYALLSVQVLRKVGSLLPVEILIPNDDEYEAEVCENIFPLYNAKCVLMSKVFGKETLKNFELSGYQFKSFALLGSSFDDTFLLDSDTFPVMNPDPLFASPLYKHYEMITWPDFWRRTVSPRYYEVAGIEVGPKPVRHLNDFYTDSKYYASEEQRTNYKEDIPYHDREGTLPDWTTESGELLIRKSTHFNSLLLSLYYNTDGPQGYHPLLSQGGAGEGDKETFVAAAHYYNQPFYQLYKAPDRIFGWHDRSKGTWEHTTIAQYDPLNDFEILKANVKRVEEDIEREGDSYQYIYEYAFRFPWTQDNCKAMFYHVHDPKMDPFLIKEKSVNLDLDDGKIRNLGDLLPGVGFDLEGTIYRNMRYNLCEQKWKFQTFKDQDMKELCAGYLHDHIAYLEKTEKEILAKH</sequence>
<comment type="similarity">
    <text evidence="3">Belongs to the MNN1/MNT family.</text>
</comment>
<evidence type="ECO:0000256" key="2">
    <source>
        <dbReference type="ARBA" id="ARBA00004922"/>
    </source>
</evidence>
<comment type="pathway">
    <text evidence="2">Protein modification; protein glycosylation.</text>
</comment>
<protein>
    <submittedName>
        <fullName evidence="10">Glycosyltransferase family 71 protein</fullName>
    </submittedName>
</protein>
<evidence type="ECO:0000256" key="3">
    <source>
        <dbReference type="ARBA" id="ARBA00009105"/>
    </source>
</evidence>
<gene>
    <name evidence="10" type="ORF">CANARDRAFT_179367</name>
</gene>
<comment type="subcellular location">
    <subcellularLocation>
        <location evidence="1">Golgi apparatus membrane</location>
        <topology evidence="1">Single-pass type II membrane protein</topology>
    </subcellularLocation>
</comment>
<dbReference type="InterPro" id="IPR022751">
    <property type="entry name" value="Alpha_mannosyltransferase"/>
</dbReference>
<keyword evidence="11" id="KW-1185">Reference proteome</keyword>
<dbReference type="OrthoDB" id="430354at2759"/>
<keyword evidence="8" id="KW-0333">Golgi apparatus</keyword>
<keyword evidence="6" id="KW-0735">Signal-anchor</keyword>
<evidence type="ECO:0000256" key="4">
    <source>
        <dbReference type="ARBA" id="ARBA00022679"/>
    </source>
</evidence>
<dbReference type="GO" id="GO:0046354">
    <property type="term" value="P:mannan biosynthetic process"/>
    <property type="evidence" value="ECO:0007669"/>
    <property type="project" value="TreeGrafter"/>
</dbReference>
<accession>A0A1E4SY18</accession>
<dbReference type="EMBL" id="KV453857">
    <property type="protein sequence ID" value="ODV84400.1"/>
    <property type="molecule type" value="Genomic_DNA"/>
</dbReference>
<evidence type="ECO:0000313" key="10">
    <source>
        <dbReference type="EMBL" id="ODV84400.1"/>
    </source>
</evidence>
<evidence type="ECO:0000313" key="11">
    <source>
        <dbReference type="Proteomes" id="UP000094801"/>
    </source>
</evidence>
<dbReference type="Proteomes" id="UP000094801">
    <property type="component" value="Unassembled WGS sequence"/>
</dbReference>
<dbReference type="PANTHER" id="PTHR31646">
    <property type="entry name" value="ALPHA-1,2-MANNOSYLTRANSFERASE MNN2"/>
    <property type="match status" value="1"/>
</dbReference>
<dbReference type="AlphaFoldDB" id="A0A1E4SY18"/>
<evidence type="ECO:0000256" key="6">
    <source>
        <dbReference type="ARBA" id="ARBA00022968"/>
    </source>
</evidence>
<dbReference type="InterPro" id="IPR029044">
    <property type="entry name" value="Nucleotide-diphossugar_trans"/>
</dbReference>
<dbReference type="Pfam" id="PF11051">
    <property type="entry name" value="Mannosyl_trans3"/>
    <property type="match status" value="1"/>
</dbReference>
<evidence type="ECO:0000256" key="7">
    <source>
        <dbReference type="ARBA" id="ARBA00022989"/>
    </source>
</evidence>
<keyword evidence="5" id="KW-0812">Transmembrane</keyword>
<name>A0A1E4SY18_9ASCO</name>
<feature type="non-terminal residue" evidence="10">
    <location>
        <position position="512"/>
    </location>
</feature>
<dbReference type="SUPFAM" id="SSF53448">
    <property type="entry name" value="Nucleotide-diphospho-sugar transferases"/>
    <property type="match status" value="1"/>
</dbReference>
<proteinExistence type="inferred from homology"/>